<keyword evidence="1" id="KW-1133">Transmembrane helix</keyword>
<dbReference type="Proteomes" id="UP000586918">
    <property type="component" value="Unassembled WGS sequence"/>
</dbReference>
<feature type="transmembrane region" description="Helical" evidence="1">
    <location>
        <begin position="74"/>
        <end position="93"/>
    </location>
</feature>
<keyword evidence="1" id="KW-0472">Membrane</keyword>
<reference evidence="2 3" key="1">
    <citation type="submission" date="2020-04" db="EMBL/GenBank/DDBJ databases">
        <authorList>
            <person name="Klaysubun C."/>
            <person name="Duangmal K."/>
            <person name="Lipun K."/>
        </authorList>
    </citation>
    <scope>NUCLEOTIDE SEQUENCE [LARGE SCALE GENOMIC DNA]</scope>
    <source>
        <strain evidence="2 3">DSM 45300</strain>
    </source>
</reference>
<name>A0A848DD86_9PSEU</name>
<feature type="transmembrane region" description="Helical" evidence="1">
    <location>
        <begin position="114"/>
        <end position="140"/>
    </location>
</feature>
<dbReference type="Pfam" id="PF09948">
    <property type="entry name" value="PpoB2"/>
    <property type="match status" value="1"/>
</dbReference>
<gene>
    <name evidence="2" type="ORF">HF519_02915</name>
</gene>
<proteinExistence type="predicted"/>
<dbReference type="AlphaFoldDB" id="A0A848DD86"/>
<feature type="transmembrane region" description="Helical" evidence="1">
    <location>
        <begin position="211"/>
        <end position="236"/>
    </location>
</feature>
<sequence length="279" mass="28949">MTSRAGTPRRGPDTPPLRRWSRAELALAGLLFALSATAWSLTHRLAMPEMSAGILTGAHPMDGTPMDGAMRPGAAGAGLFLATWVVMMAAMMLPSIAPFTVGMTRLMRAGGAGWAGTAALTTGYFIVWTGFGLVAYVVVLGFEALAGGPAEPAARVGAAVLLAAGLYQFTPLKRVCLRHCRSPALLVLQHGQEAVRSRFGAFRAGIGHGGYCLGCCWALMAVLLAAGVMSLIWMGAIAAVVAVEKVNRYGETISRVFGGLLALIAVVVLVEPSVVAVLS</sequence>
<organism evidence="2 3">
    <name type="scientific">Pseudonocardia bannensis</name>
    <dbReference type="NCBI Taxonomy" id="630973"/>
    <lineage>
        <taxon>Bacteria</taxon>
        <taxon>Bacillati</taxon>
        <taxon>Actinomycetota</taxon>
        <taxon>Actinomycetes</taxon>
        <taxon>Pseudonocardiales</taxon>
        <taxon>Pseudonocardiaceae</taxon>
        <taxon>Pseudonocardia</taxon>
    </lineage>
</organism>
<evidence type="ECO:0000256" key="1">
    <source>
        <dbReference type="SAM" id="Phobius"/>
    </source>
</evidence>
<dbReference type="RefSeq" id="WP_169410051.1">
    <property type="nucleotide sequence ID" value="NZ_JAAXKZ010000006.1"/>
</dbReference>
<evidence type="ECO:0000313" key="3">
    <source>
        <dbReference type="Proteomes" id="UP000586918"/>
    </source>
</evidence>
<keyword evidence="1" id="KW-0812">Transmembrane</keyword>
<protein>
    <submittedName>
        <fullName evidence="2">DUF2182 domain-containing protein</fullName>
    </submittedName>
</protein>
<keyword evidence="3" id="KW-1185">Reference proteome</keyword>
<dbReference type="InterPro" id="IPR018688">
    <property type="entry name" value="PpoB2-like"/>
</dbReference>
<comment type="caution">
    <text evidence="2">The sequence shown here is derived from an EMBL/GenBank/DDBJ whole genome shotgun (WGS) entry which is preliminary data.</text>
</comment>
<feature type="transmembrane region" description="Helical" evidence="1">
    <location>
        <begin position="256"/>
        <end position="278"/>
    </location>
</feature>
<accession>A0A848DD86</accession>
<dbReference type="EMBL" id="JAAXKZ010000006">
    <property type="protein sequence ID" value="NMH90550.1"/>
    <property type="molecule type" value="Genomic_DNA"/>
</dbReference>
<evidence type="ECO:0000313" key="2">
    <source>
        <dbReference type="EMBL" id="NMH90550.1"/>
    </source>
</evidence>